<evidence type="ECO:0000313" key="2">
    <source>
        <dbReference type="Proteomes" id="UP000009319"/>
    </source>
</evidence>
<keyword evidence="2" id="KW-1185">Reference proteome</keyword>
<accession>K0PK09</accession>
<comment type="caution">
    <text evidence="1">The sequence shown here is derived from an EMBL/GenBank/DDBJ whole genome shotgun (WGS) entry which is preliminary data.</text>
</comment>
<proteinExistence type="predicted"/>
<gene>
    <name evidence="1" type="ORF">BN77_1371</name>
</gene>
<protein>
    <submittedName>
        <fullName evidence="1">Uncharacterized protein</fullName>
    </submittedName>
</protein>
<dbReference type="EMBL" id="CANI01000002">
    <property type="protein sequence ID" value="CCM74253.1"/>
    <property type="molecule type" value="Genomic_DNA"/>
</dbReference>
<dbReference type="Proteomes" id="UP000009319">
    <property type="component" value="Unassembled WGS sequence"/>
</dbReference>
<sequence length="39" mass="4069">MVAISVAPFVFGQMSAVLVVGLAAQLEDKNNLEEAFDGS</sequence>
<name>K0PK09_9HYPH</name>
<dbReference type="STRING" id="1211777.BN77_1371"/>
<dbReference type="AlphaFoldDB" id="K0PK09"/>
<evidence type="ECO:0000313" key="1">
    <source>
        <dbReference type="EMBL" id="CCM74253.1"/>
    </source>
</evidence>
<organism evidence="1 2">
    <name type="scientific">Rhizobium mesoamericanum STM3625</name>
    <dbReference type="NCBI Taxonomy" id="1211777"/>
    <lineage>
        <taxon>Bacteria</taxon>
        <taxon>Pseudomonadati</taxon>
        <taxon>Pseudomonadota</taxon>
        <taxon>Alphaproteobacteria</taxon>
        <taxon>Hyphomicrobiales</taxon>
        <taxon>Rhizobiaceae</taxon>
        <taxon>Rhizobium/Agrobacterium group</taxon>
        <taxon>Rhizobium</taxon>
    </lineage>
</organism>
<dbReference type="HOGENOM" id="CLU_3315934_0_0_5"/>
<reference evidence="1 2" key="1">
    <citation type="journal article" date="2013" name="Genome Announc.">
        <title>Draft Genome Sequence of Rhizobium mesoamericanum STM3625, a Nitrogen-Fixing Symbiont of Mimosa pudica Isolated in French Guiana (South America).</title>
        <authorList>
            <person name="Moulin L."/>
            <person name="Mornico D."/>
            <person name="Melkonian R."/>
            <person name="Klonowska A."/>
        </authorList>
    </citation>
    <scope>NUCLEOTIDE SEQUENCE [LARGE SCALE GENOMIC DNA]</scope>
    <source>
        <strain evidence="1 2">STM3625</strain>
    </source>
</reference>